<feature type="domain" description="Lipid/polyisoprenoid-binding YceI-like" evidence="14">
    <location>
        <begin position="238"/>
        <end position="393"/>
    </location>
</feature>
<feature type="transmembrane region" description="Helical" evidence="13">
    <location>
        <begin position="58"/>
        <end position="75"/>
    </location>
</feature>
<evidence type="ECO:0000256" key="4">
    <source>
        <dbReference type="ARBA" id="ARBA00022475"/>
    </source>
</evidence>
<evidence type="ECO:0000256" key="2">
    <source>
        <dbReference type="ARBA" id="ARBA00004651"/>
    </source>
</evidence>
<evidence type="ECO:0000256" key="8">
    <source>
        <dbReference type="ARBA" id="ARBA00022982"/>
    </source>
</evidence>
<dbReference type="InterPro" id="IPR052168">
    <property type="entry name" value="Cytochrome_b561_oxidase"/>
</dbReference>
<dbReference type="AlphaFoldDB" id="A0A6M0QNL3"/>
<evidence type="ECO:0000256" key="9">
    <source>
        <dbReference type="ARBA" id="ARBA00022989"/>
    </source>
</evidence>
<comment type="caution">
    <text evidence="15">The sequence shown here is derived from an EMBL/GenBank/DDBJ whole genome shotgun (WGS) entry which is preliminary data.</text>
</comment>
<dbReference type="InterPro" id="IPR016174">
    <property type="entry name" value="Di-haem_cyt_TM"/>
</dbReference>
<evidence type="ECO:0000256" key="5">
    <source>
        <dbReference type="ARBA" id="ARBA00022617"/>
    </source>
</evidence>
<dbReference type="InterPro" id="IPR011577">
    <property type="entry name" value="Cyt_b561_bac/Ni-Hgenase"/>
</dbReference>
<dbReference type="Pfam" id="PF04264">
    <property type="entry name" value="YceI"/>
    <property type="match status" value="1"/>
</dbReference>
<dbReference type="Pfam" id="PF01292">
    <property type="entry name" value="Ni_hydr_CYTB"/>
    <property type="match status" value="1"/>
</dbReference>
<evidence type="ECO:0000256" key="13">
    <source>
        <dbReference type="SAM" id="Phobius"/>
    </source>
</evidence>
<keyword evidence="5" id="KW-0349">Heme</keyword>
<evidence type="ECO:0000313" key="16">
    <source>
        <dbReference type="Proteomes" id="UP000477782"/>
    </source>
</evidence>
<evidence type="ECO:0000313" key="15">
    <source>
        <dbReference type="EMBL" id="NEY88806.1"/>
    </source>
</evidence>
<evidence type="ECO:0000256" key="10">
    <source>
        <dbReference type="ARBA" id="ARBA00023004"/>
    </source>
</evidence>
<feature type="transmembrane region" description="Helical" evidence="13">
    <location>
        <begin position="17"/>
        <end position="38"/>
    </location>
</feature>
<dbReference type="PANTHER" id="PTHR30529">
    <property type="entry name" value="CYTOCHROME B561"/>
    <property type="match status" value="1"/>
</dbReference>
<dbReference type="Proteomes" id="UP000477782">
    <property type="component" value="Unassembled WGS sequence"/>
</dbReference>
<dbReference type="GO" id="GO:0020037">
    <property type="term" value="F:heme binding"/>
    <property type="evidence" value="ECO:0007669"/>
    <property type="project" value="TreeGrafter"/>
</dbReference>
<evidence type="ECO:0000256" key="6">
    <source>
        <dbReference type="ARBA" id="ARBA00022692"/>
    </source>
</evidence>
<name>A0A6M0QNL3_9RHOB</name>
<dbReference type="PANTHER" id="PTHR30529:SF7">
    <property type="entry name" value="CYTOCHROME B561 BACTERIAL_NI-HYDROGENASE DOMAIN-CONTAINING PROTEIN"/>
    <property type="match status" value="1"/>
</dbReference>
<evidence type="ECO:0000256" key="3">
    <source>
        <dbReference type="ARBA" id="ARBA00022448"/>
    </source>
</evidence>
<reference evidence="15 16" key="1">
    <citation type="submission" date="2020-02" db="EMBL/GenBank/DDBJ databases">
        <authorList>
            <person name="Chen W.-M."/>
        </authorList>
    </citation>
    <scope>NUCLEOTIDE SEQUENCE [LARGE SCALE GENOMIC DNA]</scope>
    <source>
        <strain evidence="15 16">KMS-5</strain>
    </source>
</reference>
<keyword evidence="6 13" id="KW-0812">Transmembrane</keyword>
<dbReference type="SUPFAM" id="SSF81342">
    <property type="entry name" value="Transmembrane di-heme cytochromes"/>
    <property type="match status" value="1"/>
</dbReference>
<evidence type="ECO:0000256" key="12">
    <source>
        <dbReference type="ARBA" id="ARBA00037975"/>
    </source>
</evidence>
<dbReference type="RefSeq" id="WP_164622820.1">
    <property type="nucleotide sequence ID" value="NZ_JAAIVJ010000001.1"/>
</dbReference>
<keyword evidence="10" id="KW-0408">Iron</keyword>
<dbReference type="InterPro" id="IPR036761">
    <property type="entry name" value="TTHA0802/YceI-like_sf"/>
</dbReference>
<gene>
    <name evidence="15" type="ORF">G4Z14_00710</name>
</gene>
<comment type="subcellular location">
    <subcellularLocation>
        <location evidence="2">Cell membrane</location>
        <topology evidence="2">Multi-pass membrane protein</topology>
    </subcellularLocation>
</comment>
<feature type="transmembrane region" description="Helical" evidence="13">
    <location>
        <begin position="95"/>
        <end position="113"/>
    </location>
</feature>
<keyword evidence="8" id="KW-0249">Electron transport</keyword>
<keyword evidence="16" id="KW-1185">Reference proteome</keyword>
<dbReference type="Gene3D" id="2.40.128.110">
    <property type="entry name" value="Lipid/polyisoprenoid-binding, YceI-like"/>
    <property type="match status" value="1"/>
</dbReference>
<dbReference type="EMBL" id="JAAIVJ010000001">
    <property type="protein sequence ID" value="NEY88806.1"/>
    <property type="molecule type" value="Genomic_DNA"/>
</dbReference>
<dbReference type="GO" id="GO:0022904">
    <property type="term" value="P:respiratory electron transport chain"/>
    <property type="evidence" value="ECO:0007669"/>
    <property type="project" value="InterPro"/>
</dbReference>
<dbReference type="GO" id="GO:0005886">
    <property type="term" value="C:plasma membrane"/>
    <property type="evidence" value="ECO:0007669"/>
    <property type="project" value="UniProtKB-SubCell"/>
</dbReference>
<keyword evidence="9 13" id="KW-1133">Transmembrane helix</keyword>
<dbReference type="InterPro" id="IPR007372">
    <property type="entry name" value="Lipid/polyisoprenoid-bd_YceI"/>
</dbReference>
<dbReference type="GO" id="GO:0009055">
    <property type="term" value="F:electron transfer activity"/>
    <property type="evidence" value="ECO:0007669"/>
    <property type="project" value="InterPro"/>
</dbReference>
<comment type="cofactor">
    <cofactor evidence="1">
        <name>heme b</name>
        <dbReference type="ChEBI" id="CHEBI:60344"/>
    </cofactor>
</comment>
<keyword evidence="11 13" id="KW-0472">Membrane</keyword>
<evidence type="ECO:0000256" key="11">
    <source>
        <dbReference type="ARBA" id="ARBA00023136"/>
    </source>
</evidence>
<evidence type="ECO:0000259" key="14">
    <source>
        <dbReference type="SMART" id="SM00867"/>
    </source>
</evidence>
<keyword evidence="3" id="KW-0813">Transport</keyword>
<accession>A0A6M0QNL3</accession>
<comment type="similarity">
    <text evidence="12">Belongs to the cytochrome b561 family.</text>
</comment>
<proteinExistence type="inferred from homology"/>
<dbReference type="SUPFAM" id="SSF101874">
    <property type="entry name" value="YceI-like"/>
    <property type="match status" value="1"/>
</dbReference>
<organism evidence="15 16">
    <name type="scientific">Tabrizicola oligotrophica</name>
    <dbReference type="NCBI Taxonomy" id="2710650"/>
    <lineage>
        <taxon>Bacteria</taxon>
        <taxon>Pseudomonadati</taxon>
        <taxon>Pseudomonadota</taxon>
        <taxon>Alphaproteobacteria</taxon>
        <taxon>Rhodobacterales</taxon>
        <taxon>Paracoccaceae</taxon>
        <taxon>Tabrizicola</taxon>
    </lineage>
</organism>
<dbReference type="Gene3D" id="1.20.950.20">
    <property type="entry name" value="Transmembrane di-heme cytochromes, Chain C"/>
    <property type="match status" value="1"/>
</dbReference>
<dbReference type="SMART" id="SM00867">
    <property type="entry name" value="YceI"/>
    <property type="match status" value="1"/>
</dbReference>
<evidence type="ECO:0000256" key="7">
    <source>
        <dbReference type="ARBA" id="ARBA00022723"/>
    </source>
</evidence>
<dbReference type="GO" id="GO:0046872">
    <property type="term" value="F:metal ion binding"/>
    <property type="evidence" value="ECO:0007669"/>
    <property type="project" value="UniProtKB-KW"/>
</dbReference>
<keyword evidence="7" id="KW-0479">Metal-binding</keyword>
<sequence>MPAQNTPTSFGLVTRTFHWLTALLILTAIPLGLIANGIEPSPETIARKAQLFSLHKTLGIAAFLLGLSRILWALGQHRPVPLHPHRRVELTLAELVHWLLYLSLVMVPLTGWVHHAAVDGFAPILWPLGQGLPFVPKSEAVAGLAAGAHWVFSKLLIASVALHIAGALKHHLFDRDATLARMAFGTAAPEAPLPQGKRLAPLLLALGLYGAGTALALSMAPGPQPASAAPLTAATGGNWQVQSGTLDFTVAQMGAPVTGNFAGWSAEISYDETVTDGIAGKVVVTVDLASLALGSVTDQAKGPEFFDIAAHPAATFTADLKAGPQGLVAEGTLDLHGASVPVTLPFTLEIAGDSATMTGTASLDRRDFGIGAGYGDEETVGFAVEVKVALAATRL</sequence>
<protein>
    <submittedName>
        <fullName evidence="15">Cytochrome</fullName>
    </submittedName>
</protein>
<keyword evidence="4" id="KW-1003">Cell membrane</keyword>
<evidence type="ECO:0000256" key="1">
    <source>
        <dbReference type="ARBA" id="ARBA00001970"/>
    </source>
</evidence>